<reference evidence="2 3" key="1">
    <citation type="journal article" date="2016" name="Nat. Commun.">
        <title>Thousands of microbial genomes shed light on interconnected biogeochemical processes in an aquifer system.</title>
        <authorList>
            <person name="Anantharaman K."/>
            <person name="Brown C.T."/>
            <person name="Hug L.A."/>
            <person name="Sharon I."/>
            <person name="Castelle C.J."/>
            <person name="Probst A.J."/>
            <person name="Thomas B.C."/>
            <person name="Singh A."/>
            <person name="Wilkins M.J."/>
            <person name="Karaoz U."/>
            <person name="Brodie E.L."/>
            <person name="Williams K.H."/>
            <person name="Hubbard S.S."/>
            <person name="Banfield J.F."/>
        </authorList>
    </citation>
    <scope>NUCLEOTIDE SEQUENCE [LARGE SCALE GENOMIC DNA]</scope>
</reference>
<comment type="caution">
    <text evidence="2">The sequence shown here is derived from an EMBL/GenBank/DDBJ whole genome shotgun (WGS) entry which is preliminary data.</text>
</comment>
<organism evidence="2 3">
    <name type="scientific">Candidatus Liptonbacteria bacterium GWB1_49_6</name>
    <dbReference type="NCBI Taxonomy" id="1798644"/>
    <lineage>
        <taxon>Bacteria</taxon>
        <taxon>Candidatus Liptoniibacteriota</taxon>
    </lineage>
</organism>
<dbReference type="Proteomes" id="UP000176648">
    <property type="component" value="Unassembled WGS sequence"/>
</dbReference>
<accession>A0A1G2C969</accession>
<protein>
    <recommendedName>
        <fullName evidence="1">Homing endonuclease LAGLIDADG domain-containing protein</fullName>
    </recommendedName>
</protein>
<evidence type="ECO:0000313" key="3">
    <source>
        <dbReference type="Proteomes" id="UP000176648"/>
    </source>
</evidence>
<name>A0A1G2C969_9BACT</name>
<dbReference type="STRING" id="1798644.A2122_00185"/>
<dbReference type="AlphaFoldDB" id="A0A1G2C969"/>
<evidence type="ECO:0000313" key="2">
    <source>
        <dbReference type="EMBL" id="OGY97027.1"/>
    </source>
</evidence>
<dbReference type="InterPro" id="IPR027434">
    <property type="entry name" value="Homing_endonucl"/>
</dbReference>
<dbReference type="SUPFAM" id="SSF55608">
    <property type="entry name" value="Homing endonucleases"/>
    <property type="match status" value="1"/>
</dbReference>
<proteinExistence type="predicted"/>
<dbReference type="InterPro" id="IPR051289">
    <property type="entry name" value="LAGLIDADG_Endonuclease"/>
</dbReference>
<dbReference type="Gene3D" id="3.10.28.10">
    <property type="entry name" value="Homing endonucleases"/>
    <property type="match status" value="1"/>
</dbReference>
<dbReference type="PANTHER" id="PTHR36181:SF2">
    <property type="entry name" value="INTRON-ENCODED ENDONUCLEASE AI3-RELATED"/>
    <property type="match status" value="1"/>
</dbReference>
<sequence length="183" mass="21748">MKLPGDYIAGFVDGEGCFALKFRRDIKLNRKNTPVYFYWDIEFAIMLREDDKEILESIKETIGCGRISTSKRGSVRYSVNHVGDLIDKIVPFFELYPLHAKKLFDFELWREAVEIIKRNQRIKINAEIGKDGFQRTVYKPRDIGRLKEIHEQMKQFKGRTHEWKWLMDKHRESCDVKETMGDI</sequence>
<dbReference type="PANTHER" id="PTHR36181">
    <property type="entry name" value="INTRON-ENCODED ENDONUCLEASE AI3-RELATED"/>
    <property type="match status" value="1"/>
</dbReference>
<dbReference type="InterPro" id="IPR004860">
    <property type="entry name" value="LAGLIDADG_dom"/>
</dbReference>
<dbReference type="EMBL" id="MHKU01000013">
    <property type="protein sequence ID" value="OGY97027.1"/>
    <property type="molecule type" value="Genomic_DNA"/>
</dbReference>
<feature type="domain" description="Homing endonuclease LAGLIDADG" evidence="1">
    <location>
        <begin position="8"/>
        <end position="113"/>
    </location>
</feature>
<dbReference type="GO" id="GO:0004519">
    <property type="term" value="F:endonuclease activity"/>
    <property type="evidence" value="ECO:0007669"/>
    <property type="project" value="InterPro"/>
</dbReference>
<dbReference type="Pfam" id="PF00961">
    <property type="entry name" value="LAGLIDADG_1"/>
    <property type="match status" value="1"/>
</dbReference>
<evidence type="ECO:0000259" key="1">
    <source>
        <dbReference type="Pfam" id="PF00961"/>
    </source>
</evidence>
<gene>
    <name evidence="2" type="ORF">A2122_00185</name>
</gene>